<feature type="region of interest" description="Disordered" evidence="1">
    <location>
        <begin position="44"/>
        <end position="80"/>
    </location>
</feature>
<evidence type="ECO:0000313" key="2">
    <source>
        <dbReference type="EMBL" id="KAJ8372550.1"/>
    </source>
</evidence>
<protein>
    <submittedName>
        <fullName evidence="2">Uncharacterized protein</fullName>
    </submittedName>
</protein>
<gene>
    <name evidence="2" type="ORF">AAFF_G00281550</name>
</gene>
<accession>A0AAD7RA76</accession>
<evidence type="ECO:0000313" key="3">
    <source>
        <dbReference type="Proteomes" id="UP001221898"/>
    </source>
</evidence>
<dbReference type="Proteomes" id="UP001221898">
    <property type="component" value="Unassembled WGS sequence"/>
</dbReference>
<dbReference type="EMBL" id="JAINUG010000397">
    <property type="protein sequence ID" value="KAJ8372550.1"/>
    <property type="molecule type" value="Genomic_DNA"/>
</dbReference>
<sequence length="139" mass="14302">MMALAHGNTQTLTALLPAGHPAPCRAGQCPLLVGPAPLLISSLAQASGSSFPPRASGDQGSTSDRGTHSTDDQPGAIPRETVKWLMHLPPNSARDPESAGTGGIIDCIQPVRGVNNLSPQPPLFHGAAAPPIRPTHLFN</sequence>
<organism evidence="2 3">
    <name type="scientific">Aldrovandia affinis</name>
    <dbReference type="NCBI Taxonomy" id="143900"/>
    <lineage>
        <taxon>Eukaryota</taxon>
        <taxon>Metazoa</taxon>
        <taxon>Chordata</taxon>
        <taxon>Craniata</taxon>
        <taxon>Vertebrata</taxon>
        <taxon>Euteleostomi</taxon>
        <taxon>Actinopterygii</taxon>
        <taxon>Neopterygii</taxon>
        <taxon>Teleostei</taxon>
        <taxon>Notacanthiformes</taxon>
        <taxon>Halosauridae</taxon>
        <taxon>Aldrovandia</taxon>
    </lineage>
</organism>
<comment type="caution">
    <text evidence="2">The sequence shown here is derived from an EMBL/GenBank/DDBJ whole genome shotgun (WGS) entry which is preliminary data.</text>
</comment>
<proteinExistence type="predicted"/>
<dbReference type="AlphaFoldDB" id="A0AAD7RA76"/>
<evidence type="ECO:0000256" key="1">
    <source>
        <dbReference type="SAM" id="MobiDB-lite"/>
    </source>
</evidence>
<name>A0AAD7RA76_9TELE</name>
<keyword evidence="3" id="KW-1185">Reference proteome</keyword>
<reference evidence="2" key="1">
    <citation type="journal article" date="2023" name="Science">
        <title>Genome structures resolve the early diversification of teleost fishes.</title>
        <authorList>
            <person name="Parey E."/>
            <person name="Louis A."/>
            <person name="Montfort J."/>
            <person name="Bouchez O."/>
            <person name="Roques C."/>
            <person name="Iampietro C."/>
            <person name="Lluch J."/>
            <person name="Castinel A."/>
            <person name="Donnadieu C."/>
            <person name="Desvignes T."/>
            <person name="Floi Bucao C."/>
            <person name="Jouanno E."/>
            <person name="Wen M."/>
            <person name="Mejri S."/>
            <person name="Dirks R."/>
            <person name="Jansen H."/>
            <person name="Henkel C."/>
            <person name="Chen W.J."/>
            <person name="Zahm M."/>
            <person name="Cabau C."/>
            <person name="Klopp C."/>
            <person name="Thompson A.W."/>
            <person name="Robinson-Rechavi M."/>
            <person name="Braasch I."/>
            <person name="Lecointre G."/>
            <person name="Bobe J."/>
            <person name="Postlethwait J.H."/>
            <person name="Berthelot C."/>
            <person name="Roest Crollius H."/>
            <person name="Guiguen Y."/>
        </authorList>
    </citation>
    <scope>NUCLEOTIDE SEQUENCE</scope>
    <source>
        <strain evidence="2">NC1722</strain>
    </source>
</reference>